<dbReference type="EMBL" id="RHHB01000012">
    <property type="protein sequence ID" value="RNB50004.1"/>
    <property type="molecule type" value="Genomic_DNA"/>
</dbReference>
<evidence type="ECO:0000256" key="2">
    <source>
        <dbReference type="ARBA" id="ARBA00022801"/>
    </source>
</evidence>
<dbReference type="Pfam" id="PF13802">
    <property type="entry name" value="Gal_mutarotas_2"/>
    <property type="match status" value="1"/>
</dbReference>
<reference evidence="10 11" key="1">
    <citation type="submission" date="2018-10" db="EMBL/GenBank/DDBJ databases">
        <title>Isolation, diversity and antibacterial activity of antinobacteria from the wheat rhizosphere soil.</title>
        <authorList>
            <person name="Sun T."/>
        </authorList>
    </citation>
    <scope>NUCLEOTIDE SEQUENCE [LARGE SCALE GENOMIC DNA]</scope>
    <source>
        <strain evidence="10 11">SJ-23</strain>
    </source>
</reference>
<dbReference type="SUPFAM" id="SSF51445">
    <property type="entry name" value="(Trans)glycosidases"/>
    <property type="match status" value="1"/>
</dbReference>
<evidence type="ECO:0000256" key="1">
    <source>
        <dbReference type="ARBA" id="ARBA00007806"/>
    </source>
</evidence>
<evidence type="ECO:0000256" key="6">
    <source>
        <dbReference type="RuleBase" id="RU361185"/>
    </source>
</evidence>
<dbReference type="CDD" id="cd14752">
    <property type="entry name" value="GH31_N"/>
    <property type="match status" value="1"/>
</dbReference>
<comment type="caution">
    <text evidence="10">The sequence shown here is derived from an EMBL/GenBank/DDBJ whole genome shotgun (WGS) entry which is preliminary data.</text>
</comment>
<dbReference type="SUPFAM" id="SSF74650">
    <property type="entry name" value="Galactose mutarotase-like"/>
    <property type="match status" value="1"/>
</dbReference>
<dbReference type="PANTHER" id="PTHR43053">
    <property type="entry name" value="GLYCOSIDASE FAMILY 31"/>
    <property type="match status" value="1"/>
</dbReference>
<keyword evidence="3 6" id="KW-0326">Glycosidase</keyword>
<name>A0A3M8AFL3_9MICO</name>
<dbReference type="Pfam" id="PF21365">
    <property type="entry name" value="Glyco_hydro_31_3rd"/>
    <property type="match status" value="1"/>
</dbReference>
<dbReference type="InterPro" id="IPR050985">
    <property type="entry name" value="Alpha-glycosidase_related"/>
</dbReference>
<evidence type="ECO:0000313" key="10">
    <source>
        <dbReference type="EMBL" id="RNB50004.1"/>
    </source>
</evidence>
<evidence type="ECO:0000313" key="11">
    <source>
        <dbReference type="Proteomes" id="UP000275048"/>
    </source>
</evidence>
<dbReference type="Proteomes" id="UP000275048">
    <property type="component" value="Unassembled WGS sequence"/>
</dbReference>
<comment type="catalytic activity">
    <reaction evidence="4">
        <text>Hydrolysis of terminal, non-reducing alpha-D-xylose residues with release of alpha-D-xylose.</text>
        <dbReference type="EC" id="3.2.1.177"/>
    </reaction>
</comment>
<evidence type="ECO:0000259" key="9">
    <source>
        <dbReference type="Pfam" id="PF21365"/>
    </source>
</evidence>
<proteinExistence type="inferred from homology"/>
<keyword evidence="11" id="KW-1185">Reference proteome</keyword>
<dbReference type="InterPro" id="IPR025887">
    <property type="entry name" value="Glyco_hydro_31_N_dom"/>
</dbReference>
<dbReference type="EC" id="3.2.1.177" evidence="5"/>
<dbReference type="OrthoDB" id="176168at2"/>
<evidence type="ECO:0000259" key="7">
    <source>
        <dbReference type="Pfam" id="PF01055"/>
    </source>
</evidence>
<dbReference type="InterPro" id="IPR013780">
    <property type="entry name" value="Glyco_hydro_b"/>
</dbReference>
<feature type="domain" description="Glycosyl hydrolase family 31 C-terminal" evidence="9">
    <location>
        <begin position="613"/>
        <end position="698"/>
    </location>
</feature>
<gene>
    <name evidence="10" type="ORF">EDM22_08710</name>
</gene>
<evidence type="ECO:0000259" key="8">
    <source>
        <dbReference type="Pfam" id="PF13802"/>
    </source>
</evidence>
<dbReference type="SUPFAM" id="SSF51011">
    <property type="entry name" value="Glycosyl hydrolase domain"/>
    <property type="match status" value="1"/>
</dbReference>
<dbReference type="PANTHER" id="PTHR43053:SF4">
    <property type="entry name" value="MYOGENESIS-REGULATING GLYCOSIDASE"/>
    <property type="match status" value="1"/>
</dbReference>
<evidence type="ECO:0000256" key="5">
    <source>
        <dbReference type="ARBA" id="ARBA00066962"/>
    </source>
</evidence>
<dbReference type="InterPro" id="IPR017853">
    <property type="entry name" value="GH"/>
</dbReference>
<dbReference type="InterPro" id="IPR048395">
    <property type="entry name" value="Glyco_hydro_31_C"/>
</dbReference>
<dbReference type="InterPro" id="IPR000322">
    <property type="entry name" value="Glyco_hydro_31_TIM"/>
</dbReference>
<keyword evidence="2 6" id="KW-0378">Hydrolase</keyword>
<comment type="similarity">
    <text evidence="1 6">Belongs to the glycosyl hydrolase 31 family.</text>
</comment>
<protein>
    <recommendedName>
        <fullName evidence="5">alpha-D-xyloside xylohydrolase</fullName>
        <ecNumber evidence="5">3.2.1.177</ecNumber>
    </recommendedName>
</protein>
<dbReference type="InterPro" id="IPR011013">
    <property type="entry name" value="Gal_mutarotase_sf_dom"/>
</dbReference>
<dbReference type="Pfam" id="PF01055">
    <property type="entry name" value="Glyco_hydro_31_2nd"/>
    <property type="match status" value="1"/>
</dbReference>
<dbReference type="FunFam" id="3.20.20.80:FF:000053">
    <property type="entry name" value="Alpha-xylosidase YicI"/>
    <property type="match status" value="1"/>
</dbReference>
<dbReference type="AlphaFoldDB" id="A0A3M8AFL3"/>
<feature type="domain" description="Glycoside hydrolase family 31 TIM barrel" evidence="7">
    <location>
        <begin position="283"/>
        <end position="603"/>
    </location>
</feature>
<sequence length="712" mass="78204">MKFTDGFWHTRPGVEALYAQEARDLAIEGDELVAWAPTRVIAGRGDTLNRPMLTVSLASPAEGVIRVRVEHHRGAPRDPGFGIEADATHAPVLAIDDAEGVLDAGSLRARIRRGAPWELTFERGSDDGAAYTSSGRKSVGYVRLAPGAPVAAEPAGIAGITTTGLAPSPTYVHTQLALGVGELVYGLGERFGPLVKNGQTIDIWNADGGTSSEQSYKNVPFYLTNRGYGVLVNHAGHVSFEVGSEAVEQVQFSVAGESLEYFVIAGPTPAEVLDRYTRLTGRPALVPEWSYGLWLSTSFTTDYDEATVNAFIDGMAERDIPLGVFHFDCFWMREFHWTDFEWDPAVFPDPEGMLARLHDRGLRVSAWLNPYIAQRSKLFREGVEGGYLVRRPDGTVWQWDLWQAGMALVDFTNPDATRWFQGHLRRLLAQGVDAIKTDFGERVPVGLAWHDGSDPEAMHHRYTELYNRAVFDVLEEVRGPGEAVLFARSATAGGQSMPVHWGGDNSSSFTSMAESLRGGLSLAMSGFGYWSHDIGGFEGDPDPSVFKRWLAFGLLSSHSRLHGSTSYRVPWAFDDGTEAPGQSAVEVTRAFAKLKRSLTPYLVAAGEEAHRTGRPIMRPMQLEFPGDPAVAHLDRQYLLGPSLLVAPVFSAAGDVEYYLPHGRWTNWFTREVVEGGGWRREVHGFDTLPLWVREGAVIPLAGDDGQPTEFRA</sequence>
<dbReference type="Gene3D" id="2.60.40.1180">
    <property type="entry name" value="Golgi alpha-mannosidase II"/>
    <property type="match status" value="1"/>
</dbReference>
<evidence type="ECO:0000256" key="3">
    <source>
        <dbReference type="ARBA" id="ARBA00023295"/>
    </source>
</evidence>
<accession>A0A3M8AFL3</accession>
<dbReference type="NCBIfam" id="NF007940">
    <property type="entry name" value="PRK10658.1"/>
    <property type="match status" value="1"/>
</dbReference>
<dbReference type="Gene3D" id="3.20.20.80">
    <property type="entry name" value="Glycosidases"/>
    <property type="match status" value="1"/>
</dbReference>
<dbReference type="RefSeq" id="WP_122936673.1">
    <property type="nucleotide sequence ID" value="NZ_JBHSNT010000007.1"/>
</dbReference>
<feature type="domain" description="Glycoside hydrolase family 31 N-terminal" evidence="8">
    <location>
        <begin position="55"/>
        <end position="241"/>
    </location>
</feature>
<dbReference type="Gene3D" id="2.60.40.1760">
    <property type="entry name" value="glycosyl hydrolase (family 31)"/>
    <property type="match status" value="1"/>
</dbReference>
<dbReference type="GO" id="GO:0005975">
    <property type="term" value="P:carbohydrate metabolic process"/>
    <property type="evidence" value="ECO:0007669"/>
    <property type="project" value="InterPro"/>
</dbReference>
<organism evidence="10 11">
    <name type="scientific">Agromyces tardus</name>
    <dbReference type="NCBI Taxonomy" id="2583849"/>
    <lineage>
        <taxon>Bacteria</taxon>
        <taxon>Bacillati</taxon>
        <taxon>Actinomycetota</taxon>
        <taxon>Actinomycetes</taxon>
        <taxon>Micrococcales</taxon>
        <taxon>Microbacteriaceae</taxon>
        <taxon>Agromyces</taxon>
    </lineage>
</organism>
<dbReference type="GO" id="GO:0061634">
    <property type="term" value="F:alpha-D-xyloside xylohydrolase"/>
    <property type="evidence" value="ECO:0007669"/>
    <property type="project" value="UniProtKB-EC"/>
</dbReference>
<dbReference type="GO" id="GO:0030246">
    <property type="term" value="F:carbohydrate binding"/>
    <property type="evidence" value="ECO:0007669"/>
    <property type="project" value="InterPro"/>
</dbReference>
<dbReference type="CDD" id="cd06593">
    <property type="entry name" value="GH31_xylosidase_YicI"/>
    <property type="match status" value="1"/>
</dbReference>
<evidence type="ECO:0000256" key="4">
    <source>
        <dbReference type="ARBA" id="ARBA00052064"/>
    </source>
</evidence>